<dbReference type="InterPro" id="IPR012340">
    <property type="entry name" value="NA-bd_OB-fold"/>
</dbReference>
<dbReference type="Proteomes" id="UP000062255">
    <property type="component" value="Chromosome"/>
</dbReference>
<organism evidence="1 2">
    <name type="scientific">Mycolicibacterium goodii</name>
    <name type="common">Mycobacterium goodii</name>
    <dbReference type="NCBI Taxonomy" id="134601"/>
    <lineage>
        <taxon>Bacteria</taxon>
        <taxon>Bacillati</taxon>
        <taxon>Actinomycetota</taxon>
        <taxon>Actinomycetes</taxon>
        <taxon>Mycobacteriales</taxon>
        <taxon>Mycobacteriaceae</taxon>
        <taxon>Mycolicibacterium</taxon>
    </lineage>
</organism>
<evidence type="ECO:0000313" key="2">
    <source>
        <dbReference type="Proteomes" id="UP000062255"/>
    </source>
</evidence>
<proteinExistence type="predicted"/>
<dbReference type="OrthoDB" id="3687205at2"/>
<evidence type="ECO:0008006" key="3">
    <source>
        <dbReference type="Google" id="ProtNLM"/>
    </source>
</evidence>
<dbReference type="KEGG" id="mgo:AFA91_09695"/>
<dbReference type="AlphaFoldDB" id="A0A0K0X453"/>
<dbReference type="PATRIC" id="fig|134601.6.peg.2021"/>
<sequence length="164" mass="18011">MTTPSGGRSPFEIDDELRVLYKYGYGGITPFFAGLAEGAEGYQTSVCDSCELAYCPPRIHCQECWGTTKWVAHSGEGVIESLVWAYWIPIDSPARAFTDLPYAYAAIRLDGCRNLLRTRVSGLPQGMPLPDATGVRGRLRTIDNPTGRLGDLYFEVDPSRLGGQ</sequence>
<accession>A0A0K0X453</accession>
<dbReference type="STRING" id="134601.AFA91_09695"/>
<evidence type="ECO:0000313" key="1">
    <source>
        <dbReference type="EMBL" id="AKS32098.1"/>
    </source>
</evidence>
<dbReference type="SUPFAM" id="SSF50249">
    <property type="entry name" value="Nucleic acid-binding proteins"/>
    <property type="match status" value="1"/>
</dbReference>
<reference evidence="1 2" key="1">
    <citation type="submission" date="2015-07" db="EMBL/GenBank/DDBJ databases">
        <title>Complete genome sequence of Mycobacterium goodii X7B, a facultative thermophilic biodesulfurizing bacterium.</title>
        <authorList>
            <person name="Yu B."/>
            <person name="Li F."/>
            <person name="Xu P."/>
        </authorList>
    </citation>
    <scope>NUCLEOTIDE SEQUENCE [LARGE SCALE GENOMIC DNA]</scope>
    <source>
        <strain evidence="1 2">X7B</strain>
    </source>
</reference>
<name>A0A0K0X453_MYCGD</name>
<gene>
    <name evidence="1" type="ORF">AFA91_09695</name>
</gene>
<protein>
    <recommendedName>
        <fullName evidence="3">DNA-binding protein</fullName>
    </recommendedName>
</protein>
<dbReference type="Gene3D" id="6.10.30.10">
    <property type="match status" value="1"/>
</dbReference>
<dbReference type="EMBL" id="CP012150">
    <property type="protein sequence ID" value="AKS32098.1"/>
    <property type="molecule type" value="Genomic_DNA"/>
</dbReference>
<dbReference type="RefSeq" id="WP_049744518.1">
    <property type="nucleotide sequence ID" value="NZ_CP012150.1"/>
</dbReference>